<feature type="transmembrane region" description="Helical" evidence="6">
    <location>
        <begin position="65"/>
        <end position="83"/>
    </location>
</feature>
<comment type="similarity">
    <text evidence="2">Belongs to the UPF0014 family.</text>
</comment>
<dbReference type="PANTHER" id="PTHR30028:SF0">
    <property type="entry name" value="PROTEIN ALUMINUM SENSITIVE 3"/>
    <property type="match status" value="1"/>
</dbReference>
<evidence type="ECO:0000256" key="1">
    <source>
        <dbReference type="ARBA" id="ARBA00004141"/>
    </source>
</evidence>
<comment type="subcellular location">
    <subcellularLocation>
        <location evidence="1">Membrane</location>
        <topology evidence="1">Multi-pass membrane protein</topology>
    </subcellularLocation>
</comment>
<evidence type="ECO:0000256" key="3">
    <source>
        <dbReference type="ARBA" id="ARBA00022692"/>
    </source>
</evidence>
<protein>
    <recommendedName>
        <fullName evidence="9">Iron export ABC transporter permease subunit FetB</fullName>
    </recommendedName>
</protein>
<dbReference type="Proteomes" id="UP001500212">
    <property type="component" value="Unassembled WGS sequence"/>
</dbReference>
<keyword evidence="8" id="KW-1185">Reference proteome</keyword>
<reference evidence="8" key="1">
    <citation type="journal article" date="2019" name="Int. J. Syst. Evol. Microbiol.">
        <title>The Global Catalogue of Microorganisms (GCM) 10K type strain sequencing project: providing services to taxonomists for standard genome sequencing and annotation.</title>
        <authorList>
            <consortium name="The Broad Institute Genomics Platform"/>
            <consortium name="The Broad Institute Genome Sequencing Center for Infectious Disease"/>
            <person name="Wu L."/>
            <person name="Ma J."/>
        </authorList>
    </citation>
    <scope>NUCLEOTIDE SEQUENCE [LARGE SCALE GENOMIC DNA]</scope>
    <source>
        <strain evidence="8">JCM 17938</strain>
    </source>
</reference>
<feature type="transmembrane region" description="Helical" evidence="6">
    <location>
        <begin position="12"/>
        <end position="32"/>
    </location>
</feature>
<proteinExistence type="inferred from homology"/>
<sequence length="255" mass="26217">MTHEVHVPSWPGVVASLALVALALGIVARARLRISRDLVIAAVRAGVQLVAVGALLLAIFRYAGLPGAFAWAAVMVVIAGQVAGRRGSGVPRSRVAATAGLAAGGGTTLLALVLLDVIPAQARVVVPVAGMIIGASMQAVGLALRRVRDAVTSGRAAIEARLTLGLTAREAFAPHTRDALHTALLPVIDSTKVVGLITLPGAMTGLILGGVDPLTAIRYQIVVMYMQLAAAAVSAYITTRLAEASLFDEAHRLRV</sequence>
<feature type="transmembrane region" description="Helical" evidence="6">
    <location>
        <begin position="217"/>
        <end position="237"/>
    </location>
</feature>
<keyword evidence="4 6" id="KW-1133">Transmembrane helix</keyword>
<evidence type="ECO:0000256" key="4">
    <source>
        <dbReference type="ARBA" id="ARBA00022989"/>
    </source>
</evidence>
<evidence type="ECO:0000313" key="7">
    <source>
        <dbReference type="EMBL" id="GAA4610889.1"/>
    </source>
</evidence>
<comment type="caution">
    <text evidence="7">The sequence shown here is derived from an EMBL/GenBank/DDBJ whole genome shotgun (WGS) entry which is preliminary data.</text>
</comment>
<dbReference type="RefSeq" id="WP_345357919.1">
    <property type="nucleotide sequence ID" value="NZ_BAABHJ010000016.1"/>
</dbReference>
<keyword evidence="5 6" id="KW-0472">Membrane</keyword>
<evidence type="ECO:0000256" key="5">
    <source>
        <dbReference type="ARBA" id="ARBA00023136"/>
    </source>
</evidence>
<keyword evidence="3 6" id="KW-0812">Transmembrane</keyword>
<evidence type="ECO:0008006" key="9">
    <source>
        <dbReference type="Google" id="ProtNLM"/>
    </source>
</evidence>
<feature type="transmembrane region" description="Helical" evidence="6">
    <location>
        <begin position="193"/>
        <end position="211"/>
    </location>
</feature>
<feature type="transmembrane region" description="Helical" evidence="6">
    <location>
        <begin position="124"/>
        <end position="144"/>
    </location>
</feature>
<feature type="transmembrane region" description="Helical" evidence="6">
    <location>
        <begin position="95"/>
        <end position="118"/>
    </location>
</feature>
<dbReference type="PANTHER" id="PTHR30028">
    <property type="entry name" value="UPF0014 INNER MEMBRANE PROTEIN YBBM-RELATED"/>
    <property type="match status" value="1"/>
</dbReference>
<evidence type="ECO:0000256" key="6">
    <source>
        <dbReference type="SAM" id="Phobius"/>
    </source>
</evidence>
<evidence type="ECO:0000313" key="8">
    <source>
        <dbReference type="Proteomes" id="UP001500212"/>
    </source>
</evidence>
<gene>
    <name evidence="7" type="ORF">GCM10023195_45940</name>
</gene>
<feature type="transmembrane region" description="Helical" evidence="6">
    <location>
        <begin position="39"/>
        <end position="59"/>
    </location>
</feature>
<dbReference type="InterPro" id="IPR005226">
    <property type="entry name" value="UPF0014_fam"/>
</dbReference>
<evidence type="ECO:0000256" key="2">
    <source>
        <dbReference type="ARBA" id="ARBA00005268"/>
    </source>
</evidence>
<name>A0ABP8TL59_9ACTN</name>
<organism evidence="7 8">
    <name type="scientific">Actinoallomurus liliacearum</name>
    <dbReference type="NCBI Taxonomy" id="1080073"/>
    <lineage>
        <taxon>Bacteria</taxon>
        <taxon>Bacillati</taxon>
        <taxon>Actinomycetota</taxon>
        <taxon>Actinomycetes</taxon>
        <taxon>Streptosporangiales</taxon>
        <taxon>Thermomonosporaceae</taxon>
        <taxon>Actinoallomurus</taxon>
    </lineage>
</organism>
<accession>A0ABP8TL59</accession>
<dbReference type="EMBL" id="BAABHJ010000016">
    <property type="protein sequence ID" value="GAA4610889.1"/>
    <property type="molecule type" value="Genomic_DNA"/>
</dbReference>
<dbReference type="Pfam" id="PF03649">
    <property type="entry name" value="UPF0014"/>
    <property type="match status" value="1"/>
</dbReference>